<proteinExistence type="predicted"/>
<protein>
    <recommendedName>
        <fullName evidence="3">Fungal-type protein kinase domain-containing protein</fullName>
    </recommendedName>
</protein>
<reference evidence="1" key="1">
    <citation type="journal article" date="2020" name="New Phytol.">
        <title>Comparative genomics reveals dynamic genome evolution in host specialist ectomycorrhizal fungi.</title>
        <authorList>
            <person name="Lofgren L.A."/>
            <person name="Nguyen N.H."/>
            <person name="Vilgalys R."/>
            <person name="Ruytinx J."/>
            <person name="Liao H.L."/>
            <person name="Branco S."/>
            <person name="Kuo A."/>
            <person name="LaButti K."/>
            <person name="Lipzen A."/>
            <person name="Andreopoulos W."/>
            <person name="Pangilinan J."/>
            <person name="Riley R."/>
            <person name="Hundley H."/>
            <person name="Na H."/>
            <person name="Barry K."/>
            <person name="Grigoriev I.V."/>
            <person name="Stajich J.E."/>
            <person name="Kennedy P.G."/>
        </authorList>
    </citation>
    <scope>NUCLEOTIDE SEQUENCE</scope>
    <source>
        <strain evidence="1">FC203</strain>
    </source>
</reference>
<dbReference type="Proteomes" id="UP001195769">
    <property type="component" value="Unassembled WGS sequence"/>
</dbReference>
<keyword evidence="2" id="KW-1185">Reference proteome</keyword>
<dbReference type="GeneID" id="64665907"/>
<sequence>MNSTIPRPPSEKRLAFQNPPRAVVCSTSSTPSRRYMAKTFSTCGFKATSLWKAEVYYRDVSPGDMRQMTWVLGATNTRVRCGRRAPPPPSMALELLNQEGQRGEAEHLYGCDMELFVWCFAWICLRYEAGVILPAKLCPFNG</sequence>
<organism evidence="1 2">
    <name type="scientific">Suillus fuscotomentosus</name>
    <dbReference type="NCBI Taxonomy" id="1912939"/>
    <lineage>
        <taxon>Eukaryota</taxon>
        <taxon>Fungi</taxon>
        <taxon>Dikarya</taxon>
        <taxon>Basidiomycota</taxon>
        <taxon>Agaricomycotina</taxon>
        <taxon>Agaricomycetes</taxon>
        <taxon>Agaricomycetidae</taxon>
        <taxon>Boletales</taxon>
        <taxon>Suillineae</taxon>
        <taxon>Suillaceae</taxon>
        <taxon>Suillus</taxon>
    </lineage>
</organism>
<comment type="caution">
    <text evidence="1">The sequence shown here is derived from an EMBL/GenBank/DDBJ whole genome shotgun (WGS) entry which is preliminary data.</text>
</comment>
<gene>
    <name evidence="1" type="ORF">F5891DRAFT_374260</name>
</gene>
<dbReference type="EMBL" id="JABBWK010000003">
    <property type="protein sequence ID" value="KAG1907493.1"/>
    <property type="molecule type" value="Genomic_DNA"/>
</dbReference>
<name>A0AAD4EJR6_9AGAM</name>
<evidence type="ECO:0000313" key="2">
    <source>
        <dbReference type="Proteomes" id="UP001195769"/>
    </source>
</evidence>
<dbReference type="RefSeq" id="XP_041233068.1">
    <property type="nucleotide sequence ID" value="XM_041371609.1"/>
</dbReference>
<evidence type="ECO:0000313" key="1">
    <source>
        <dbReference type="EMBL" id="KAG1907493.1"/>
    </source>
</evidence>
<evidence type="ECO:0008006" key="3">
    <source>
        <dbReference type="Google" id="ProtNLM"/>
    </source>
</evidence>
<dbReference type="AlphaFoldDB" id="A0AAD4EJR6"/>
<accession>A0AAD4EJR6</accession>